<proteinExistence type="predicted"/>
<keyword evidence="2" id="KW-0732">Signal</keyword>
<organism evidence="3 4">
    <name type="scientific">Massilia antarctica</name>
    <dbReference type="NCBI Taxonomy" id="2765360"/>
    <lineage>
        <taxon>Bacteria</taxon>
        <taxon>Pseudomonadati</taxon>
        <taxon>Pseudomonadota</taxon>
        <taxon>Betaproteobacteria</taxon>
        <taxon>Burkholderiales</taxon>
        <taxon>Oxalobacteraceae</taxon>
        <taxon>Telluria group</taxon>
        <taxon>Massilia</taxon>
    </lineage>
</organism>
<reference evidence="3 4" key="1">
    <citation type="submission" date="2020-11" db="EMBL/GenBank/DDBJ databases">
        <authorList>
            <person name="Sun Q."/>
        </authorList>
    </citation>
    <scope>NUCLEOTIDE SEQUENCE [LARGE SCALE GENOMIC DNA]</scope>
    <source>
        <strain evidence="3 4">P8398</strain>
    </source>
</reference>
<keyword evidence="4" id="KW-1185">Reference proteome</keyword>
<protein>
    <submittedName>
        <fullName evidence="3">Uncharacterized protein</fullName>
    </submittedName>
</protein>
<dbReference type="EMBL" id="CP065053">
    <property type="protein sequence ID" value="QPI52185.1"/>
    <property type="molecule type" value="Genomic_DNA"/>
</dbReference>
<evidence type="ECO:0000256" key="2">
    <source>
        <dbReference type="SAM" id="SignalP"/>
    </source>
</evidence>
<dbReference type="Proteomes" id="UP000662888">
    <property type="component" value="Chromosome"/>
</dbReference>
<gene>
    <name evidence="3" type="ORF">IV454_12195</name>
</gene>
<evidence type="ECO:0000256" key="1">
    <source>
        <dbReference type="SAM" id="MobiDB-lite"/>
    </source>
</evidence>
<dbReference type="RefSeq" id="WP_206091668.1">
    <property type="nucleotide sequence ID" value="NZ_CP065053.1"/>
</dbReference>
<feature type="chain" id="PRO_5046096548" evidence="2">
    <location>
        <begin position="21"/>
        <end position="159"/>
    </location>
</feature>
<accession>A0AA48WGA7</accession>
<evidence type="ECO:0000313" key="3">
    <source>
        <dbReference type="EMBL" id="QPI52185.1"/>
    </source>
</evidence>
<evidence type="ECO:0000313" key="4">
    <source>
        <dbReference type="Proteomes" id="UP000662888"/>
    </source>
</evidence>
<feature type="region of interest" description="Disordered" evidence="1">
    <location>
        <begin position="130"/>
        <end position="159"/>
    </location>
</feature>
<name>A0AA48WGA7_9BURK</name>
<feature type="signal peptide" evidence="2">
    <location>
        <begin position="1"/>
        <end position="20"/>
    </location>
</feature>
<sequence length="159" mass="16812">MNKISLCCILSLAFLNTASAAEDVAPKSDPNDFCFFAGVPPAEFPYKVIRKVKVAKKTYGGVSELVGELSERAKAEGGDAIIHYAGSQRFGLLPWRLVRPVVRGESIKWTGAAPDCEKAGGSTLTMIVRTNKAPGQTGQADAPDASETSEPETEAAPAK</sequence>